<accession>A0A840WSI9</accession>
<feature type="transmembrane region" description="Helical" evidence="1">
    <location>
        <begin position="188"/>
        <end position="207"/>
    </location>
</feature>
<sequence>MTTTVKPPARAEWTVIALLIVLSVVPLAAGAFRLGDLATGAPVTADNARFAASPLPVVLHVLAAAPYCLLGAFQFSPTLRRRRPRWHRASGRLLVPLGLVAALSGVWMTLFYAIPAIDTGFLTVQRLVFGTAMALALVLGFVAARRREFAQHGAWMIRAYAIGMGAGTQVLTHLPWTLLVGEYDELSRALLMGAGWVVNIVVAEWVIHRTLRRPRSARRVPVRTPG</sequence>
<dbReference type="EMBL" id="JACHDO010000001">
    <property type="protein sequence ID" value="MBB5494905.1"/>
    <property type="molecule type" value="Genomic_DNA"/>
</dbReference>
<organism evidence="2 3">
    <name type="scientific">Nocardiopsis metallicus</name>
    <dbReference type="NCBI Taxonomy" id="179819"/>
    <lineage>
        <taxon>Bacteria</taxon>
        <taxon>Bacillati</taxon>
        <taxon>Actinomycetota</taxon>
        <taxon>Actinomycetes</taxon>
        <taxon>Streptosporangiales</taxon>
        <taxon>Nocardiopsidaceae</taxon>
        <taxon>Nocardiopsis</taxon>
    </lineage>
</organism>
<feature type="transmembrane region" description="Helical" evidence="1">
    <location>
        <begin position="126"/>
        <end position="144"/>
    </location>
</feature>
<keyword evidence="1" id="KW-0472">Membrane</keyword>
<feature type="transmembrane region" description="Helical" evidence="1">
    <location>
        <begin position="52"/>
        <end position="73"/>
    </location>
</feature>
<protein>
    <submittedName>
        <fullName evidence="2">Putative membrane protein</fullName>
    </submittedName>
</protein>
<gene>
    <name evidence="2" type="ORF">HNR07_006042</name>
</gene>
<dbReference type="Proteomes" id="UP000579647">
    <property type="component" value="Unassembled WGS sequence"/>
</dbReference>
<evidence type="ECO:0000313" key="2">
    <source>
        <dbReference type="EMBL" id="MBB5494905.1"/>
    </source>
</evidence>
<keyword evidence="1" id="KW-1133">Transmembrane helix</keyword>
<evidence type="ECO:0000313" key="3">
    <source>
        <dbReference type="Proteomes" id="UP000579647"/>
    </source>
</evidence>
<proteinExistence type="predicted"/>
<feature type="transmembrane region" description="Helical" evidence="1">
    <location>
        <begin position="12"/>
        <end position="32"/>
    </location>
</feature>
<feature type="transmembrane region" description="Helical" evidence="1">
    <location>
        <begin position="156"/>
        <end position="176"/>
    </location>
</feature>
<dbReference type="RefSeq" id="WP_184369067.1">
    <property type="nucleotide sequence ID" value="NZ_BAAAKM010000052.1"/>
</dbReference>
<dbReference type="InterPro" id="IPR018750">
    <property type="entry name" value="DUF2306_membrane"/>
</dbReference>
<evidence type="ECO:0000256" key="1">
    <source>
        <dbReference type="SAM" id="Phobius"/>
    </source>
</evidence>
<name>A0A840WSI9_9ACTN</name>
<keyword evidence="1" id="KW-0812">Transmembrane</keyword>
<feature type="transmembrane region" description="Helical" evidence="1">
    <location>
        <begin position="93"/>
        <end position="114"/>
    </location>
</feature>
<dbReference type="Pfam" id="PF10067">
    <property type="entry name" value="DUF2306"/>
    <property type="match status" value="1"/>
</dbReference>
<comment type="caution">
    <text evidence="2">The sequence shown here is derived from an EMBL/GenBank/DDBJ whole genome shotgun (WGS) entry which is preliminary data.</text>
</comment>
<dbReference type="AlphaFoldDB" id="A0A840WSI9"/>
<reference evidence="2 3" key="1">
    <citation type="submission" date="2020-08" db="EMBL/GenBank/DDBJ databases">
        <title>Sequencing the genomes of 1000 actinobacteria strains.</title>
        <authorList>
            <person name="Klenk H.-P."/>
        </authorList>
    </citation>
    <scope>NUCLEOTIDE SEQUENCE [LARGE SCALE GENOMIC DNA]</scope>
    <source>
        <strain evidence="2 3">DSM 44598</strain>
    </source>
</reference>
<keyword evidence="3" id="KW-1185">Reference proteome</keyword>